<evidence type="ECO:0000313" key="2">
    <source>
        <dbReference type="Proteomes" id="UP001055439"/>
    </source>
</evidence>
<name>A0A9E7KTS3_9LILI</name>
<proteinExistence type="predicted"/>
<dbReference type="EMBL" id="CP097510">
    <property type="protein sequence ID" value="URE31642.1"/>
    <property type="molecule type" value="Genomic_DNA"/>
</dbReference>
<reference evidence="1" key="1">
    <citation type="submission" date="2022-05" db="EMBL/GenBank/DDBJ databases">
        <title>The Musa troglodytarum L. genome provides insights into the mechanism of non-climacteric behaviour and enrichment of carotenoids.</title>
        <authorList>
            <person name="Wang J."/>
        </authorList>
    </citation>
    <scope>NUCLEOTIDE SEQUENCE</scope>
    <source>
        <tissue evidence="1">Leaf</tissue>
    </source>
</reference>
<organism evidence="1 2">
    <name type="scientific">Musa troglodytarum</name>
    <name type="common">fe'i banana</name>
    <dbReference type="NCBI Taxonomy" id="320322"/>
    <lineage>
        <taxon>Eukaryota</taxon>
        <taxon>Viridiplantae</taxon>
        <taxon>Streptophyta</taxon>
        <taxon>Embryophyta</taxon>
        <taxon>Tracheophyta</taxon>
        <taxon>Spermatophyta</taxon>
        <taxon>Magnoliopsida</taxon>
        <taxon>Liliopsida</taxon>
        <taxon>Zingiberales</taxon>
        <taxon>Musaceae</taxon>
        <taxon>Musa</taxon>
    </lineage>
</organism>
<dbReference type="AlphaFoldDB" id="A0A9E7KTS3"/>
<protein>
    <submittedName>
        <fullName evidence="1">Uncharacterized protein</fullName>
    </submittedName>
</protein>
<dbReference type="Proteomes" id="UP001055439">
    <property type="component" value="Chromosome 8"/>
</dbReference>
<accession>A0A9E7KTS3</accession>
<sequence>MLAVSGVQKELAECNRDKAISGPVSTPYVRGAVDGDLVLSGSTIGMQWLMADVIGVHHGFLIYSAGSRHQKGTHLGPAS</sequence>
<keyword evidence="2" id="KW-1185">Reference proteome</keyword>
<gene>
    <name evidence="1" type="ORF">MUK42_16488</name>
</gene>
<evidence type="ECO:0000313" key="1">
    <source>
        <dbReference type="EMBL" id="URE31642.1"/>
    </source>
</evidence>